<dbReference type="Proteomes" id="UP000435112">
    <property type="component" value="Unassembled WGS sequence"/>
</dbReference>
<reference evidence="2 3" key="1">
    <citation type="submission" date="2018-09" db="EMBL/GenBank/DDBJ databases">
        <title>Genomic investigation of the strawberry pathogen Phytophthora fragariae indicates pathogenicity is determined by transcriptional variation in three key races.</title>
        <authorList>
            <person name="Adams T.M."/>
            <person name="Armitage A.D."/>
            <person name="Sobczyk M.K."/>
            <person name="Bates H.J."/>
            <person name="Dunwell J.M."/>
            <person name="Nellist C.F."/>
            <person name="Harrison R.J."/>
        </authorList>
    </citation>
    <scope>NUCLEOTIDE SEQUENCE [LARGE SCALE GENOMIC DNA]</scope>
    <source>
        <strain evidence="2 3">SCRP324</strain>
    </source>
</reference>
<dbReference type="EMBL" id="QXFU01001506">
    <property type="protein sequence ID" value="KAE9000956.1"/>
    <property type="molecule type" value="Genomic_DNA"/>
</dbReference>
<organism evidence="2 3">
    <name type="scientific">Phytophthora rubi</name>
    <dbReference type="NCBI Taxonomy" id="129364"/>
    <lineage>
        <taxon>Eukaryota</taxon>
        <taxon>Sar</taxon>
        <taxon>Stramenopiles</taxon>
        <taxon>Oomycota</taxon>
        <taxon>Peronosporomycetes</taxon>
        <taxon>Peronosporales</taxon>
        <taxon>Peronosporaceae</taxon>
        <taxon>Phytophthora</taxon>
    </lineage>
</organism>
<accession>A0A6A3K0B8</accession>
<feature type="region of interest" description="Disordered" evidence="1">
    <location>
        <begin position="16"/>
        <end position="35"/>
    </location>
</feature>
<evidence type="ECO:0000313" key="2">
    <source>
        <dbReference type="EMBL" id="KAE9000956.1"/>
    </source>
</evidence>
<evidence type="ECO:0000313" key="3">
    <source>
        <dbReference type="Proteomes" id="UP000435112"/>
    </source>
</evidence>
<gene>
    <name evidence="2" type="ORF">PR002_g18044</name>
</gene>
<comment type="caution">
    <text evidence="2">The sequence shown here is derived from an EMBL/GenBank/DDBJ whole genome shotgun (WGS) entry which is preliminary data.</text>
</comment>
<name>A0A6A3K0B8_9STRA</name>
<dbReference type="AlphaFoldDB" id="A0A6A3K0B8"/>
<sequence>MRVRRLGVQSRRIECLKRESPPASTESSEAKEGQIALSRDIDIRHLEEAEVIPRQLQQADVSAFPGPDCNACASTRANPHQHLQIFQIGIVFVTVERSGINPEVGHEVYQTYRDARQEFGDFADASSTGGELDAIVS</sequence>
<proteinExistence type="predicted"/>
<protein>
    <submittedName>
        <fullName evidence="2">Uncharacterized protein</fullName>
    </submittedName>
</protein>
<evidence type="ECO:0000256" key="1">
    <source>
        <dbReference type="SAM" id="MobiDB-lite"/>
    </source>
</evidence>